<dbReference type="SUPFAM" id="SSF55120">
    <property type="entry name" value="Pseudouridine synthase"/>
    <property type="match status" value="1"/>
</dbReference>
<organism evidence="7 8">
    <name type="scientific">Galdieria partita</name>
    <dbReference type="NCBI Taxonomy" id="83374"/>
    <lineage>
        <taxon>Eukaryota</taxon>
        <taxon>Rhodophyta</taxon>
        <taxon>Bangiophyceae</taxon>
        <taxon>Galdieriales</taxon>
        <taxon>Galdieriaceae</taxon>
        <taxon>Galdieria</taxon>
    </lineage>
</organism>
<keyword evidence="8" id="KW-1185">Reference proteome</keyword>
<keyword evidence="3" id="KW-0496">Mitochondrion</keyword>
<dbReference type="InterPro" id="IPR006145">
    <property type="entry name" value="PsdUridine_synth_RsuA/RluA"/>
</dbReference>
<dbReference type="InterPro" id="IPR002942">
    <property type="entry name" value="S4_RNA-bd"/>
</dbReference>
<dbReference type="InterPro" id="IPR050188">
    <property type="entry name" value="RluA_PseudoU_synthase"/>
</dbReference>
<protein>
    <recommendedName>
        <fullName evidence="6">RNA-binding S4 domain-containing protein</fullName>
    </recommendedName>
</protein>
<dbReference type="SMART" id="SM00363">
    <property type="entry name" value="S4"/>
    <property type="match status" value="1"/>
</dbReference>
<dbReference type="GO" id="GO:0000455">
    <property type="term" value="P:enzyme-directed rRNA pseudouridine synthesis"/>
    <property type="evidence" value="ECO:0007669"/>
    <property type="project" value="TreeGrafter"/>
</dbReference>
<comment type="subcellular location">
    <subcellularLocation>
        <location evidence="1">Mitochondrion</location>
    </subcellularLocation>
</comment>
<dbReference type="PANTHER" id="PTHR21600">
    <property type="entry name" value="MITOCHONDRIAL RNA PSEUDOURIDINE SYNTHASE"/>
    <property type="match status" value="1"/>
</dbReference>
<dbReference type="Proteomes" id="UP001061958">
    <property type="component" value="Unassembled WGS sequence"/>
</dbReference>
<evidence type="ECO:0000256" key="2">
    <source>
        <dbReference type="ARBA" id="ARBA00010876"/>
    </source>
</evidence>
<dbReference type="GO" id="GO:0003723">
    <property type="term" value="F:RNA binding"/>
    <property type="evidence" value="ECO:0007669"/>
    <property type="project" value="UniProtKB-KW"/>
</dbReference>
<dbReference type="PROSITE" id="PS50889">
    <property type="entry name" value="S4"/>
    <property type="match status" value="1"/>
</dbReference>
<dbReference type="AlphaFoldDB" id="A0A9C7Q1Z6"/>
<evidence type="ECO:0000256" key="4">
    <source>
        <dbReference type="ARBA" id="ARBA00023235"/>
    </source>
</evidence>
<dbReference type="OrthoDB" id="418349at2759"/>
<keyword evidence="5" id="KW-0694">RNA-binding</keyword>
<dbReference type="InterPro" id="IPR020103">
    <property type="entry name" value="PsdUridine_synth_cat_dom_sf"/>
</dbReference>
<dbReference type="Pfam" id="PF01479">
    <property type="entry name" value="S4"/>
    <property type="match status" value="1"/>
</dbReference>
<dbReference type="SUPFAM" id="SSF55174">
    <property type="entry name" value="Alpha-L RNA-binding motif"/>
    <property type="match status" value="1"/>
</dbReference>
<sequence>MLWLRSKSSQLVTRRFSTFLQENNIEQEELKWKVTEADDGTRLDRFLRRQLGRLPQSFLEKCIRKGAIKVDGQAVKRAGERVRSSSILCVPKQLEGFGDSASEWVVERKRPVLSEQVEEKVRSWVLYKDNNVIVINKPSNLACQGGSGLKDSHLGTLLPALSLGSEEFPKLVHRLDKEVSGTLLLARNSAAAKKLALLFQQRQVNKSYWALVIGNPLPTQGEIRKPVDGKVAITRYRVIQKLHSVAAWLELEPITGRKRQLRLHCAQVLNCPIFGDERYPLNRLEEKTHVAYQGLSHLLQQPKGIHLHAYSISFPNIETLDKPQKTWKTIIAPLPLHMENTWNILGLHDK</sequence>
<reference evidence="7" key="2">
    <citation type="submission" date="2022-01" db="EMBL/GenBank/DDBJ databases">
        <authorList>
            <person name="Hirooka S."/>
            <person name="Miyagishima S.Y."/>
        </authorList>
    </citation>
    <scope>NUCLEOTIDE SEQUENCE</scope>
    <source>
        <strain evidence="7">NBRC 102759</strain>
    </source>
</reference>
<dbReference type="InterPro" id="IPR036986">
    <property type="entry name" value="S4_RNA-bd_sf"/>
</dbReference>
<dbReference type="Gene3D" id="3.10.290.10">
    <property type="entry name" value="RNA-binding S4 domain"/>
    <property type="match status" value="1"/>
</dbReference>
<dbReference type="Gene3D" id="3.30.2350.10">
    <property type="entry name" value="Pseudouridine synthase"/>
    <property type="match status" value="1"/>
</dbReference>
<evidence type="ECO:0000256" key="5">
    <source>
        <dbReference type="PROSITE-ProRule" id="PRU00182"/>
    </source>
</evidence>
<feature type="domain" description="RNA-binding S4" evidence="6">
    <location>
        <begin position="41"/>
        <end position="99"/>
    </location>
</feature>
<reference evidence="7" key="1">
    <citation type="journal article" date="2022" name="Proc. Natl. Acad. Sci. U.S.A.">
        <title>Life cycle and functional genomics of the unicellular red alga Galdieria for elucidating algal and plant evolution and industrial use.</title>
        <authorList>
            <person name="Hirooka S."/>
            <person name="Itabashi T."/>
            <person name="Ichinose T.M."/>
            <person name="Onuma R."/>
            <person name="Fujiwara T."/>
            <person name="Yamashita S."/>
            <person name="Jong L.W."/>
            <person name="Tomita R."/>
            <person name="Iwane A.H."/>
            <person name="Miyagishima S.Y."/>
        </authorList>
    </citation>
    <scope>NUCLEOTIDE SEQUENCE</scope>
    <source>
        <strain evidence="7">NBRC 102759</strain>
    </source>
</reference>
<dbReference type="EMBL" id="BQMJ01000046">
    <property type="protein sequence ID" value="GJQ13707.1"/>
    <property type="molecule type" value="Genomic_DNA"/>
</dbReference>
<keyword evidence="4" id="KW-0413">Isomerase</keyword>
<dbReference type="CDD" id="cd02869">
    <property type="entry name" value="PseudoU_synth_RluA_like"/>
    <property type="match status" value="1"/>
</dbReference>
<gene>
    <name evidence="7" type="ORF">GpartN1_g5498.t1</name>
</gene>
<comment type="caution">
    <text evidence="7">The sequence shown here is derived from an EMBL/GenBank/DDBJ whole genome shotgun (WGS) entry which is preliminary data.</text>
</comment>
<evidence type="ECO:0000313" key="7">
    <source>
        <dbReference type="EMBL" id="GJQ13707.1"/>
    </source>
</evidence>
<evidence type="ECO:0000256" key="3">
    <source>
        <dbReference type="ARBA" id="ARBA00023128"/>
    </source>
</evidence>
<evidence type="ECO:0000259" key="6">
    <source>
        <dbReference type="SMART" id="SM00363"/>
    </source>
</evidence>
<evidence type="ECO:0000256" key="1">
    <source>
        <dbReference type="ARBA" id="ARBA00004173"/>
    </source>
</evidence>
<dbReference type="GO" id="GO:0005739">
    <property type="term" value="C:mitochondrion"/>
    <property type="evidence" value="ECO:0007669"/>
    <property type="project" value="UniProtKB-SubCell"/>
</dbReference>
<proteinExistence type="inferred from homology"/>
<evidence type="ECO:0000313" key="8">
    <source>
        <dbReference type="Proteomes" id="UP001061958"/>
    </source>
</evidence>
<dbReference type="PANTHER" id="PTHR21600:SF81">
    <property type="entry name" value="21S RRNA PSEUDOURIDINE(2819) SYNTHASE"/>
    <property type="match status" value="1"/>
</dbReference>
<comment type="similarity">
    <text evidence="2">Belongs to the pseudouridine synthase RluA family.</text>
</comment>
<dbReference type="GO" id="GO:0009982">
    <property type="term" value="F:pseudouridine synthase activity"/>
    <property type="evidence" value="ECO:0007669"/>
    <property type="project" value="InterPro"/>
</dbReference>
<dbReference type="Pfam" id="PF00849">
    <property type="entry name" value="PseudoU_synth_2"/>
    <property type="match status" value="1"/>
</dbReference>
<name>A0A9C7Q1Z6_9RHOD</name>
<accession>A0A9C7Q1Z6</accession>
<dbReference type="CDD" id="cd00165">
    <property type="entry name" value="S4"/>
    <property type="match status" value="1"/>
</dbReference>